<evidence type="ECO:0000313" key="2">
    <source>
        <dbReference type="EMBL" id="KAK5859105.1"/>
    </source>
</evidence>
<dbReference type="Proteomes" id="UP001346869">
    <property type="component" value="Unassembled WGS sequence"/>
</dbReference>
<proteinExistence type="predicted"/>
<name>A0AAN7XG72_ELEMC</name>
<sequence length="91" mass="9566">MMQTDSHSAEGEGSIQPVCPAHGSASPDRRLCRGPCPAAAELHLPRLLSQANMSYNTAMRGGNRLNTNTLALSGPRHLQPFSVAGNEARAG</sequence>
<evidence type="ECO:0000256" key="1">
    <source>
        <dbReference type="SAM" id="MobiDB-lite"/>
    </source>
</evidence>
<dbReference type="EMBL" id="JAUZQC010000015">
    <property type="protein sequence ID" value="KAK5859105.1"/>
    <property type="molecule type" value="Genomic_DNA"/>
</dbReference>
<accession>A0AAN7XG72</accession>
<gene>
    <name evidence="2" type="ORF">PBY51_003195</name>
</gene>
<reference evidence="2 3" key="2">
    <citation type="journal article" date="2023" name="Mol. Biol. Evol.">
        <title>Genomics of Secondarily Temperate Adaptation in the Only Non-Antarctic Icefish.</title>
        <authorList>
            <person name="Rivera-Colon A.G."/>
            <person name="Rayamajhi N."/>
            <person name="Minhas B.F."/>
            <person name="Madrigal G."/>
            <person name="Bilyk K.T."/>
            <person name="Yoon V."/>
            <person name="Hune M."/>
            <person name="Gregory S."/>
            <person name="Cheng C.H.C."/>
            <person name="Catchen J.M."/>
        </authorList>
    </citation>
    <scope>NUCLEOTIDE SEQUENCE [LARGE SCALE GENOMIC DNA]</scope>
    <source>
        <strain evidence="2">JMC-PN-2008</strain>
    </source>
</reference>
<dbReference type="AlphaFoldDB" id="A0AAN7XG72"/>
<protein>
    <submittedName>
        <fullName evidence="2">Uncharacterized protein</fullName>
    </submittedName>
</protein>
<organism evidence="2 3">
    <name type="scientific">Eleginops maclovinus</name>
    <name type="common">Patagonian blennie</name>
    <name type="synonym">Eleginus maclovinus</name>
    <dbReference type="NCBI Taxonomy" id="56733"/>
    <lineage>
        <taxon>Eukaryota</taxon>
        <taxon>Metazoa</taxon>
        <taxon>Chordata</taxon>
        <taxon>Craniata</taxon>
        <taxon>Vertebrata</taxon>
        <taxon>Euteleostomi</taxon>
        <taxon>Actinopterygii</taxon>
        <taxon>Neopterygii</taxon>
        <taxon>Teleostei</taxon>
        <taxon>Neoteleostei</taxon>
        <taxon>Acanthomorphata</taxon>
        <taxon>Eupercaria</taxon>
        <taxon>Perciformes</taxon>
        <taxon>Notothenioidei</taxon>
        <taxon>Eleginopidae</taxon>
        <taxon>Eleginops</taxon>
    </lineage>
</organism>
<reference evidence="2 3" key="1">
    <citation type="journal article" date="2023" name="Genes (Basel)">
        <title>Chromosome-Level Genome Assembly and Circadian Gene Repertoire of the Patagonia Blennie Eleginops maclovinus-The Closest Ancestral Proxy of Antarctic Cryonotothenioids.</title>
        <authorList>
            <person name="Cheng C.C."/>
            <person name="Rivera-Colon A.G."/>
            <person name="Minhas B.F."/>
            <person name="Wilson L."/>
            <person name="Rayamajhi N."/>
            <person name="Vargas-Chacoff L."/>
            <person name="Catchen J.M."/>
        </authorList>
    </citation>
    <scope>NUCLEOTIDE SEQUENCE [LARGE SCALE GENOMIC DNA]</scope>
    <source>
        <strain evidence="2">JMC-PN-2008</strain>
    </source>
</reference>
<keyword evidence="3" id="KW-1185">Reference proteome</keyword>
<evidence type="ECO:0000313" key="3">
    <source>
        <dbReference type="Proteomes" id="UP001346869"/>
    </source>
</evidence>
<feature type="region of interest" description="Disordered" evidence="1">
    <location>
        <begin position="1"/>
        <end position="30"/>
    </location>
</feature>
<comment type="caution">
    <text evidence="2">The sequence shown here is derived from an EMBL/GenBank/DDBJ whole genome shotgun (WGS) entry which is preliminary data.</text>
</comment>